<proteinExistence type="predicted"/>
<organism evidence="2 3">
    <name type="scientific">Nonomuraea harbinensis</name>
    <dbReference type="NCBI Taxonomy" id="1286938"/>
    <lineage>
        <taxon>Bacteria</taxon>
        <taxon>Bacillati</taxon>
        <taxon>Actinomycetota</taxon>
        <taxon>Actinomycetes</taxon>
        <taxon>Streptosporangiales</taxon>
        <taxon>Streptosporangiaceae</taxon>
        <taxon>Nonomuraea</taxon>
    </lineage>
</organism>
<dbReference type="PANTHER" id="PTHR37826">
    <property type="entry name" value="FLOTILLIN BAND_7_5 DOMAIN PROTEIN"/>
    <property type="match status" value="1"/>
</dbReference>
<evidence type="ECO:0000256" key="1">
    <source>
        <dbReference type="SAM" id="Phobius"/>
    </source>
</evidence>
<keyword evidence="1" id="KW-0812">Transmembrane</keyword>
<sequence length="353" mass="38509">MTSLTPTTHPCGGCGASVQYAPGTSVLRCPYCGHEQPIAAPTRHVREHSYDAFLAKPRVQAIAPNQFTCPGCGARTESDAISKDCQFCGTALVAGSTGDEIAPEAVLPFALDKGAARDALRTWTRSRWFAPNRLKKVTEAESMKSTYLPHWTFDASTFSHYSGQRGVHYWVTETYTDNGQTKTRRVRKTRWYPASGSVTRAFDDVLVSATARVPRERLDALEPWPLERAVAFEPGFVAGHHSLRYDAGPEAGLENAKGKMAEVIAADCKRDIGGDVQRLHSVDTRYADVTFKLVLLPVWVGSYLYGGRPYQVLVNGVGGEVQGDRPYSAVKITLAVLAAVALVALVVSLFVMR</sequence>
<dbReference type="Proteomes" id="UP001596096">
    <property type="component" value="Unassembled WGS sequence"/>
</dbReference>
<feature type="transmembrane region" description="Helical" evidence="1">
    <location>
        <begin position="332"/>
        <end position="352"/>
    </location>
</feature>
<comment type="caution">
    <text evidence="2">The sequence shown here is derived from an EMBL/GenBank/DDBJ whole genome shotgun (WGS) entry which is preliminary data.</text>
</comment>
<evidence type="ECO:0008006" key="4">
    <source>
        <dbReference type="Google" id="ProtNLM"/>
    </source>
</evidence>
<reference evidence="3" key="1">
    <citation type="journal article" date="2019" name="Int. J. Syst. Evol. Microbiol.">
        <title>The Global Catalogue of Microorganisms (GCM) 10K type strain sequencing project: providing services to taxonomists for standard genome sequencing and annotation.</title>
        <authorList>
            <consortium name="The Broad Institute Genomics Platform"/>
            <consortium name="The Broad Institute Genome Sequencing Center for Infectious Disease"/>
            <person name="Wu L."/>
            <person name="Ma J."/>
        </authorList>
    </citation>
    <scope>NUCLEOTIDE SEQUENCE [LARGE SCALE GENOMIC DNA]</scope>
    <source>
        <strain evidence="3">CGMCC 4.7106</strain>
    </source>
</reference>
<dbReference type="RefSeq" id="WP_219543581.1">
    <property type="nucleotide sequence ID" value="NZ_JAHKRN010000004.1"/>
</dbReference>
<evidence type="ECO:0000313" key="3">
    <source>
        <dbReference type="Proteomes" id="UP001596096"/>
    </source>
</evidence>
<keyword evidence="3" id="KW-1185">Reference proteome</keyword>
<keyword evidence="1" id="KW-1133">Transmembrane helix</keyword>
<gene>
    <name evidence="2" type="ORF">ACFPUY_09885</name>
</gene>
<name>A0ABW1BS51_9ACTN</name>
<evidence type="ECO:0000313" key="2">
    <source>
        <dbReference type="EMBL" id="MFC5815391.1"/>
    </source>
</evidence>
<protein>
    <recommendedName>
        <fullName evidence="4">Zinc ribbon domain-containing protein</fullName>
    </recommendedName>
</protein>
<dbReference type="PANTHER" id="PTHR37826:SF3">
    <property type="entry name" value="J DOMAIN-CONTAINING PROTEIN"/>
    <property type="match status" value="1"/>
</dbReference>
<accession>A0ABW1BS51</accession>
<dbReference type="EMBL" id="JBHSNW010000004">
    <property type="protein sequence ID" value="MFC5815391.1"/>
    <property type="molecule type" value="Genomic_DNA"/>
</dbReference>
<keyword evidence="1" id="KW-0472">Membrane</keyword>